<dbReference type="SMART" id="SM00457">
    <property type="entry name" value="MACPF"/>
    <property type="match status" value="1"/>
</dbReference>
<dbReference type="Pfam" id="PF23034">
    <property type="entry name" value="DUF7035"/>
    <property type="match status" value="1"/>
</dbReference>
<dbReference type="PROSITE" id="PS51257">
    <property type="entry name" value="PROKAR_LIPOPROTEIN"/>
    <property type="match status" value="1"/>
</dbReference>
<feature type="compositionally biased region" description="Basic and acidic residues" evidence="1">
    <location>
        <begin position="1727"/>
        <end position="1738"/>
    </location>
</feature>
<name>A0A8J4V4Y0_9MYCE</name>
<evidence type="ECO:0000313" key="4">
    <source>
        <dbReference type="EMBL" id="KAF2071294.1"/>
    </source>
</evidence>
<dbReference type="InterPro" id="IPR055462">
    <property type="entry name" value="DUF7034"/>
</dbReference>
<feature type="compositionally biased region" description="Low complexity" evidence="1">
    <location>
        <begin position="1700"/>
        <end position="1726"/>
    </location>
</feature>
<feature type="region of interest" description="Disordered" evidence="1">
    <location>
        <begin position="1689"/>
        <end position="1742"/>
    </location>
</feature>
<dbReference type="Proteomes" id="UP000695562">
    <property type="component" value="Unassembled WGS sequence"/>
</dbReference>
<sequence>MGSKIYLFLAILIVFIGCSYSSDILKYGTDYGIPSYLLGFSQTGCSGMTINVVINEPKLIKTIINDNEHVNSFSYSFKKIVGAKNLIQLSMGTTYAFNGTIPRIIVENNDGLQFVHTLANTPLICTKFNLDTFARAKFSSFELSHSIPSITFYVITDLKEFQSSLTCTTNIGGTCYISQLSTSHEEFSSSFEARPVLFSLETIEYTITNIFGESFVKSFNNPYYSPNDLGITLVNKTIFNTNFVFGDVTYNSKITTFDLTGPKAMVGFTIGSQTMGIVTPLDGKKNSRKAMISNIPTTPGGSVVVYGPNTLDAFQLDVDISNSPTKPQWSVSNQFIIDNAVGVPIQKLVVSDVSISEAFSVKSYSGFYDHIPYPYGFKRSATPDNKYTYTTETLQPPSYTSSFYIGGNRNKSSVSTSNISPSFGASDTSSPVLDIVSKKYITDDLVIFTLHIIDSSSGVFKIRSNNPVTQDFYAIDCLVRGNLNDGLFEIPLNLSSSDLNGATPSFYVYDLYNRLTLTDSSTSINFELDQSLLITTKPYISINDITHFEFIHNSFDDSINIFRSSLFLNISNADKSLKPAFYWIDPNHKLQLGYKTFIGYYDEGIKMFRIDFEIPKMSAFVNLLYFVRIQPTSFSFLSLEAKFGKSALITFDKTDFDNSPPMITQVELIKGDKVLVQPNNVVEIGYRFTIVDRPAGFASGKVSIISDYDGEARVLNLDSNSRISGNKFEGVYEIKFIVPSNSRNQTFMISDVVLTDENDKNSYYPPTYSTLSPFLQLQHQNLNINVEFVNAVFETTLPTLQTFSVVKISKNVFKFTLSIQDAESGISIRHNPYVFVKGFQSLFKKVSTYRVSPNNYEAIVSLDYPLIYHGCLFSVYGITDNHLNINGYSSLDLKEKGFTYFYKMSDLQDEPIAPEIQSSSSITQQGGSITLNGQRFAPEISKLLVNGVEHPITSMASTIIVFNMEPISVPFTVKVSGDGEAFSNEITITPITFTNPNFIYVEPGSSCTQECGSFEKPYPSIKTALTSLTGFKTIVLKDGTYSGEENTNIDVASKTFLEITSLNGFSKSKVDCKNYSYFMKIFGTKQFIFNDITIENCVGNKGGAFYIQDSFGSFRNVHFLGNRATNGAGVYSHHSDLTFVNNLFDSNTVWHDGASIYSYLSKIYIQGELSTFTKNVNFDVAHPLEKDFLCKNSTFTIGDEVKVEDHSFQCLSGCSSSYSQRPLCQDYDGISPSTKCGDGICDESESCLTCPKECSCHIGGLILETFKPGCDVSQNVLKKCESLKNSTLSSSTVENFMGGIKGIVVRIFGYIKVESSKEVPFIFQGGHFGLLFKVNGQLELTFNQVTRFNETKKVYLSNEYSHFVEMILFSNNPDGSQRLFKLLPFEDPQIKLFYSNLICGDELYNQGEKDKLLSDDTENKFYCPYDSKYPTYNNEIVCGDGICNEEPNSCYQDCYKEMTKTCPTRKVPDGHISPGFYFSGDTLGDMISNQFIWRLPGSEHLSFGVNIVTGEESASPLFQFDYCSNVASNVIEDPYRGNVYHIPPEFHGKAYPQCTYSTSTESYSSAQEISAKMQESSSSSYSASAGGGSFVSGSASIAYSKEKSTSEARKMSKSQKETIFKTDLICKSSYIEMNDKKISLHPSLLTEFSHVRDESDMLGLVRKHGTHYYKKTYLGGKLTQFTITSESKVTSENKDEWTESASGSFSASVSSPTFSISGSSSISVDRSQSEEQQQEKSESSTTSRMLIYGGISAAFSPAEDGMSSPGFKEWAQSIDVLPVPVEYQLYPIRDLLDQNWVNKHGVNLLSTWKTAEILFYVENQYNYQKSAGYSLFFKLKPFDTQTKVSYSLPRLNIKYFIKDTTNPLGNLVEKYFTTELVYSHTNVDGTKGVYTYGNNPDSSFTTNQIYVSYPSEGAGQYWYQKDYDMESNTLYPIKFDFDGPDFFSSVEKPEISLSNAQIDGDFPAKIINWQSNTAILFNKDGVFNDAAKVHGESAFEVMWSSGLNTNYKSGSLVYNKDKFRWLCSSSFSCEDTVRFRFPDGEYSEYHHKYMYPSDINVQYDQQPHHWHSFSLVKPKENTKVFQVEVGGLISLGARVNWIKLFYPKEKVTWECDIFAYHVKEDSLKNDPTFNWINGDYNRNTNVKKFSLVPIQESQPKQLFFYKNYNYRKSAMHRTYFERPYHWAITNSSVTPTFVEDGVKYNY</sequence>
<feature type="chain" id="PRO_5035316373" description="MACPF domain-containing protein" evidence="2">
    <location>
        <begin position="22"/>
        <end position="2202"/>
    </location>
</feature>
<dbReference type="InterPro" id="IPR056645">
    <property type="entry name" value="DUF7743"/>
</dbReference>
<dbReference type="SUPFAM" id="SSF51126">
    <property type="entry name" value="Pectin lyase-like"/>
    <property type="match status" value="1"/>
</dbReference>
<dbReference type="InterPro" id="IPR055463">
    <property type="entry name" value="DUF7035"/>
</dbReference>
<evidence type="ECO:0000313" key="5">
    <source>
        <dbReference type="Proteomes" id="UP000695562"/>
    </source>
</evidence>
<reference evidence="4" key="1">
    <citation type="submission" date="2020-01" db="EMBL/GenBank/DDBJ databases">
        <title>Development of genomics and gene disruption for Polysphondylium violaceum indicates a role for the polyketide synthase stlB in stalk morphogenesis.</title>
        <authorList>
            <person name="Narita B."/>
            <person name="Kawabe Y."/>
            <person name="Kin K."/>
            <person name="Saito T."/>
            <person name="Gibbs R."/>
            <person name="Kuspa A."/>
            <person name="Muzny D."/>
            <person name="Queller D."/>
            <person name="Richards S."/>
            <person name="Strassman J."/>
            <person name="Sucgang R."/>
            <person name="Worley K."/>
            <person name="Schaap P."/>
        </authorList>
    </citation>
    <scope>NUCLEOTIDE SEQUENCE</scope>
    <source>
        <strain evidence="4">QSvi11</strain>
    </source>
</reference>
<evidence type="ECO:0000256" key="2">
    <source>
        <dbReference type="SAM" id="SignalP"/>
    </source>
</evidence>
<gene>
    <name evidence="4" type="ORF">CYY_007383</name>
</gene>
<dbReference type="InterPro" id="IPR020864">
    <property type="entry name" value="MACPF"/>
</dbReference>
<comment type="caution">
    <text evidence="4">The sequence shown here is derived from an EMBL/GenBank/DDBJ whole genome shotgun (WGS) entry which is preliminary data.</text>
</comment>
<evidence type="ECO:0000259" key="3">
    <source>
        <dbReference type="PROSITE" id="PS51412"/>
    </source>
</evidence>
<accession>A0A8J4V4Y0</accession>
<protein>
    <recommendedName>
        <fullName evidence="3">MACPF domain-containing protein</fullName>
    </recommendedName>
</protein>
<dbReference type="Pfam" id="PF01823">
    <property type="entry name" value="MACPF"/>
    <property type="match status" value="1"/>
</dbReference>
<organism evidence="4 5">
    <name type="scientific">Polysphondylium violaceum</name>
    <dbReference type="NCBI Taxonomy" id="133409"/>
    <lineage>
        <taxon>Eukaryota</taxon>
        <taxon>Amoebozoa</taxon>
        <taxon>Evosea</taxon>
        <taxon>Eumycetozoa</taxon>
        <taxon>Dictyostelia</taxon>
        <taxon>Dictyosteliales</taxon>
        <taxon>Dictyosteliaceae</taxon>
        <taxon>Polysphondylium</taxon>
    </lineage>
</organism>
<dbReference type="PANTHER" id="PTHR31378:SF5">
    <property type="entry name" value="EGF-LIKE DOMAIN-CONTAINING PROTEIN"/>
    <property type="match status" value="1"/>
</dbReference>
<proteinExistence type="predicted"/>
<dbReference type="InterPro" id="IPR011050">
    <property type="entry name" value="Pectin_lyase_fold/virulence"/>
</dbReference>
<feature type="domain" description="MACPF" evidence="3">
    <location>
        <begin position="1484"/>
        <end position="1822"/>
    </location>
</feature>
<dbReference type="Pfam" id="PF24893">
    <property type="entry name" value="DUF7743"/>
    <property type="match status" value="1"/>
</dbReference>
<keyword evidence="5" id="KW-1185">Reference proteome</keyword>
<feature type="signal peptide" evidence="2">
    <location>
        <begin position="1"/>
        <end position="21"/>
    </location>
</feature>
<keyword evidence="2" id="KW-0732">Signal</keyword>
<dbReference type="PANTHER" id="PTHR31378">
    <property type="entry name" value="EGF-LIKE DOMAIN-CONTAINING PROTEIN-RELATED-RELATED"/>
    <property type="match status" value="1"/>
</dbReference>
<dbReference type="Pfam" id="PF23033">
    <property type="entry name" value="DUF7034"/>
    <property type="match status" value="1"/>
</dbReference>
<dbReference type="EMBL" id="AJWJ01000391">
    <property type="protein sequence ID" value="KAF2071294.1"/>
    <property type="molecule type" value="Genomic_DNA"/>
</dbReference>
<dbReference type="PROSITE" id="PS51412">
    <property type="entry name" value="MACPF_2"/>
    <property type="match status" value="1"/>
</dbReference>
<dbReference type="OrthoDB" id="21110at2759"/>
<evidence type="ECO:0000256" key="1">
    <source>
        <dbReference type="SAM" id="MobiDB-lite"/>
    </source>
</evidence>